<dbReference type="Proteomes" id="UP000050761">
    <property type="component" value="Unassembled WGS sequence"/>
</dbReference>
<protein>
    <submittedName>
        <fullName evidence="3">Lipase_3 domain-containing protein</fullName>
    </submittedName>
</protein>
<evidence type="ECO:0000313" key="2">
    <source>
        <dbReference type="Proteomes" id="UP000050761"/>
    </source>
</evidence>
<accession>A0A183FNK0</accession>
<accession>A0A3P7XVR8</accession>
<dbReference type="Gene3D" id="3.40.50.1820">
    <property type="entry name" value="alpha/beta hydrolase"/>
    <property type="match status" value="1"/>
</dbReference>
<reference evidence="1 2" key="1">
    <citation type="submission" date="2018-11" db="EMBL/GenBank/DDBJ databases">
        <authorList>
            <consortium name="Pathogen Informatics"/>
        </authorList>
    </citation>
    <scope>NUCLEOTIDE SEQUENCE [LARGE SCALE GENOMIC DNA]</scope>
</reference>
<dbReference type="InterPro" id="IPR029058">
    <property type="entry name" value="AB_hydrolase_fold"/>
</dbReference>
<gene>
    <name evidence="1" type="ORF">HPBE_LOCUS9082</name>
</gene>
<name>A0A183FNK0_HELPZ</name>
<evidence type="ECO:0000313" key="1">
    <source>
        <dbReference type="EMBL" id="VDO79130.1"/>
    </source>
</evidence>
<keyword evidence="2" id="KW-1185">Reference proteome</keyword>
<dbReference type="WBParaSite" id="HPBE_0000908101-mRNA-1">
    <property type="protein sequence ID" value="HPBE_0000908101-mRNA-1"/>
    <property type="gene ID" value="HPBE_0000908101"/>
</dbReference>
<reference evidence="3" key="2">
    <citation type="submission" date="2019-09" db="UniProtKB">
        <authorList>
            <consortium name="WormBaseParasite"/>
        </authorList>
    </citation>
    <scope>IDENTIFICATION</scope>
</reference>
<sequence>MAQFLEGRTLWLEEREDVEGVRGENFSALKRKKVEWYHFVLQWRNVQEGTRKVVSPAAVPLVKRGIALAAIGYEYASGRKGVLFVQLLLDRYPQVKAMTLAGHSAGAQLAFKVFTRLRSPRIQKLAFFAGAFDLKELPRCEIGTLIGLSPEEAEVNSCSALELAGADVRVLIMVALKAGYSSNDKSSIILLTPIYVAVMNFYGGPKKAFRVSYN</sequence>
<evidence type="ECO:0000313" key="3">
    <source>
        <dbReference type="WBParaSite" id="HPBE_0000908101-mRNA-1"/>
    </source>
</evidence>
<dbReference type="AlphaFoldDB" id="A0A183FNK0"/>
<proteinExistence type="predicted"/>
<dbReference type="OrthoDB" id="433474at2759"/>
<dbReference type="EMBL" id="UZAH01026340">
    <property type="protein sequence ID" value="VDO79130.1"/>
    <property type="molecule type" value="Genomic_DNA"/>
</dbReference>
<dbReference type="SUPFAM" id="SSF53474">
    <property type="entry name" value="alpha/beta-Hydrolases"/>
    <property type="match status" value="1"/>
</dbReference>
<organism evidence="2 3">
    <name type="scientific">Heligmosomoides polygyrus</name>
    <name type="common">Parasitic roundworm</name>
    <dbReference type="NCBI Taxonomy" id="6339"/>
    <lineage>
        <taxon>Eukaryota</taxon>
        <taxon>Metazoa</taxon>
        <taxon>Ecdysozoa</taxon>
        <taxon>Nematoda</taxon>
        <taxon>Chromadorea</taxon>
        <taxon>Rhabditida</taxon>
        <taxon>Rhabditina</taxon>
        <taxon>Rhabditomorpha</taxon>
        <taxon>Strongyloidea</taxon>
        <taxon>Heligmosomidae</taxon>
        <taxon>Heligmosomoides</taxon>
    </lineage>
</organism>